<proteinExistence type="predicted"/>
<reference evidence="1 2" key="1">
    <citation type="submission" date="2015-11" db="EMBL/GenBank/DDBJ databases">
        <title>Exploring the genomic traits of fungus-feeding bacterial genus Collimonas.</title>
        <authorList>
            <person name="Song C."/>
            <person name="Schmidt R."/>
            <person name="de Jager V."/>
            <person name="Krzyzanowska D."/>
            <person name="Jongedijk E."/>
            <person name="Cankar K."/>
            <person name="Beekwilder J."/>
            <person name="van Veen A."/>
            <person name="de Boer W."/>
            <person name="van Veen J.A."/>
            <person name="Garbeva P."/>
        </authorList>
    </citation>
    <scope>NUCLEOTIDE SEQUENCE [LARGE SCALE GENOMIC DNA]</scope>
    <source>
        <strain evidence="1 2">Ter291</strain>
    </source>
</reference>
<organism evidence="1 2">
    <name type="scientific">Collimonas pratensis</name>
    <dbReference type="NCBI Taxonomy" id="279113"/>
    <lineage>
        <taxon>Bacteria</taxon>
        <taxon>Pseudomonadati</taxon>
        <taxon>Pseudomonadota</taxon>
        <taxon>Betaproteobacteria</taxon>
        <taxon>Burkholderiales</taxon>
        <taxon>Oxalobacteraceae</taxon>
        <taxon>Collimonas</taxon>
    </lineage>
</organism>
<keyword evidence="2" id="KW-1185">Reference proteome</keyword>
<evidence type="ECO:0000313" key="2">
    <source>
        <dbReference type="Proteomes" id="UP000074914"/>
    </source>
</evidence>
<dbReference type="EMBL" id="CP013236">
    <property type="protein sequence ID" value="AMP17464.1"/>
    <property type="molecule type" value="Genomic_DNA"/>
</dbReference>
<name>A0ABM5ZEK0_9BURK</name>
<dbReference type="Proteomes" id="UP000074914">
    <property type="component" value="Chromosome"/>
</dbReference>
<protein>
    <submittedName>
        <fullName evidence="1">Uncharacterized protein</fullName>
    </submittedName>
</protein>
<sequence>MLLYSEHPALIDDMASTLSALYFFTDTTGATLTGQYVEILYKN</sequence>
<accession>A0ABM5ZEK0</accession>
<evidence type="ECO:0000313" key="1">
    <source>
        <dbReference type="EMBL" id="AMP17464.1"/>
    </source>
</evidence>
<gene>
    <name evidence="1" type="ORF">CPter291_5254</name>
</gene>